<keyword evidence="3 4" id="KW-0067">ATP-binding</keyword>
<accession>C8PLM8</accession>
<dbReference type="Gene3D" id="3.40.50.10420">
    <property type="entry name" value="NagB/RpiA/CoA transferase-like"/>
    <property type="match status" value="1"/>
</dbReference>
<dbReference type="PANTHER" id="PTHR23407:SF1">
    <property type="entry name" value="5-FORMYLTETRAHYDROFOLATE CYCLO-LIGASE"/>
    <property type="match status" value="1"/>
</dbReference>
<feature type="binding site" evidence="4">
    <location>
        <begin position="3"/>
        <end position="7"/>
    </location>
    <ligand>
        <name>ATP</name>
        <dbReference type="ChEBI" id="CHEBI:30616"/>
    </ligand>
</feature>
<keyword evidence="5" id="KW-0479">Metal-binding</keyword>
<evidence type="ECO:0000256" key="5">
    <source>
        <dbReference type="RuleBase" id="RU361279"/>
    </source>
</evidence>
<dbReference type="RefSeq" id="WP_005873316.1">
    <property type="nucleotide sequence ID" value="NZ_ACYG01000032.1"/>
</dbReference>
<dbReference type="eggNOG" id="COG0212">
    <property type="taxonomic scope" value="Bacteria"/>
</dbReference>
<comment type="cofactor">
    <cofactor evidence="5">
        <name>Mg(2+)</name>
        <dbReference type="ChEBI" id="CHEBI:18420"/>
    </cofactor>
</comment>
<dbReference type="NCBIfam" id="TIGR02727">
    <property type="entry name" value="MTHFS_bact"/>
    <property type="match status" value="1"/>
</dbReference>
<dbReference type="Proteomes" id="UP000005709">
    <property type="component" value="Unassembled WGS sequence"/>
</dbReference>
<feature type="binding site" evidence="4">
    <location>
        <position position="49"/>
    </location>
    <ligand>
        <name>substrate</name>
    </ligand>
</feature>
<evidence type="ECO:0000313" key="6">
    <source>
        <dbReference type="EMBL" id="EEV16340.1"/>
    </source>
</evidence>
<comment type="caution">
    <text evidence="6">The sequence shown here is derived from an EMBL/GenBank/DDBJ whole genome shotgun (WGS) entry which is preliminary data.</text>
</comment>
<feature type="binding site" evidence="4">
    <location>
        <begin position="125"/>
        <end position="133"/>
    </location>
    <ligand>
        <name>ATP</name>
        <dbReference type="ChEBI" id="CHEBI:30616"/>
    </ligand>
</feature>
<dbReference type="SUPFAM" id="SSF100950">
    <property type="entry name" value="NagB/RpiA/CoA transferase-like"/>
    <property type="match status" value="1"/>
</dbReference>
<feature type="binding site" evidence="4">
    <location>
        <position position="54"/>
    </location>
    <ligand>
        <name>substrate</name>
    </ligand>
</feature>
<organism evidence="6 7">
    <name type="scientific">Campylobacter gracilis RM3268</name>
    <dbReference type="NCBI Taxonomy" id="553220"/>
    <lineage>
        <taxon>Bacteria</taxon>
        <taxon>Pseudomonadati</taxon>
        <taxon>Campylobacterota</taxon>
        <taxon>Epsilonproteobacteria</taxon>
        <taxon>Campylobacterales</taxon>
        <taxon>Campylobacteraceae</taxon>
        <taxon>Campylobacter</taxon>
    </lineage>
</organism>
<comment type="catalytic activity">
    <reaction evidence="5">
        <text>(6S)-5-formyl-5,6,7,8-tetrahydrofolate + ATP = (6R)-5,10-methenyltetrahydrofolate + ADP + phosphate</text>
        <dbReference type="Rhea" id="RHEA:10488"/>
        <dbReference type="ChEBI" id="CHEBI:30616"/>
        <dbReference type="ChEBI" id="CHEBI:43474"/>
        <dbReference type="ChEBI" id="CHEBI:57455"/>
        <dbReference type="ChEBI" id="CHEBI:57457"/>
        <dbReference type="ChEBI" id="CHEBI:456216"/>
        <dbReference type="EC" id="6.3.3.2"/>
    </reaction>
</comment>
<dbReference type="PIRSF" id="PIRSF006806">
    <property type="entry name" value="FTHF_cligase"/>
    <property type="match status" value="1"/>
</dbReference>
<dbReference type="GO" id="GO:0035999">
    <property type="term" value="P:tetrahydrofolate interconversion"/>
    <property type="evidence" value="ECO:0007669"/>
    <property type="project" value="TreeGrafter"/>
</dbReference>
<dbReference type="PANTHER" id="PTHR23407">
    <property type="entry name" value="ATPASE INHIBITOR/5-FORMYLTETRAHYDROFOLATE CYCLO-LIGASE"/>
    <property type="match status" value="1"/>
</dbReference>
<dbReference type="InterPro" id="IPR037171">
    <property type="entry name" value="NagB/RpiA_transferase-like"/>
</dbReference>
<dbReference type="EMBL" id="ACYG01000032">
    <property type="protein sequence ID" value="EEV16340.1"/>
    <property type="molecule type" value="Genomic_DNA"/>
</dbReference>
<keyword evidence="6" id="KW-0436">Ligase</keyword>
<evidence type="ECO:0000256" key="4">
    <source>
        <dbReference type="PIRSR" id="PIRSR006806-1"/>
    </source>
</evidence>
<name>C8PLM8_9BACT</name>
<reference evidence="6 7" key="1">
    <citation type="submission" date="2009-07" db="EMBL/GenBank/DDBJ databases">
        <authorList>
            <person name="Madupu R."/>
            <person name="Sebastian Y."/>
            <person name="Durkin A.S."/>
            <person name="Torralba M."/>
            <person name="Methe B."/>
            <person name="Sutton G.G."/>
            <person name="Strausberg R.L."/>
            <person name="Nelson K.E."/>
        </authorList>
    </citation>
    <scope>NUCLEOTIDE SEQUENCE [LARGE SCALE GENOMIC DNA]</scope>
    <source>
        <strain evidence="6 7">RM3268</strain>
    </source>
</reference>
<dbReference type="Pfam" id="PF01812">
    <property type="entry name" value="5-FTHF_cyc-lig"/>
    <property type="match status" value="1"/>
</dbReference>
<proteinExistence type="inferred from homology"/>
<dbReference type="GO" id="GO:0005524">
    <property type="term" value="F:ATP binding"/>
    <property type="evidence" value="ECO:0007669"/>
    <property type="project" value="UniProtKB-KW"/>
</dbReference>
<dbReference type="STRING" id="824.CGRAC_1513"/>
<evidence type="ECO:0000256" key="2">
    <source>
        <dbReference type="ARBA" id="ARBA00022741"/>
    </source>
</evidence>
<dbReference type="EC" id="6.3.3.2" evidence="5"/>
<sequence>MQKNEFRAICKSRLKSHTARAARCEHYALLWRLERLIKFLKARKILIFLPMSYEPNVLILRKKLSKSCEFYVPFMVDISLKMVRLRQPFKISRFGLRQTLPQNGYFKKVDLAVVPAIGVDGAMARIGHGKGFYDMFFSGLKLKPAIAFVSIKDCFCSEILSLDHDVKGDFYITPSQNYLKRGKYDRDFNRLVRSCGGRWHRILSS</sequence>
<dbReference type="GO" id="GO:0046872">
    <property type="term" value="F:metal ion binding"/>
    <property type="evidence" value="ECO:0007669"/>
    <property type="project" value="UniProtKB-KW"/>
</dbReference>
<keyword evidence="5" id="KW-0460">Magnesium</keyword>
<evidence type="ECO:0000256" key="3">
    <source>
        <dbReference type="ARBA" id="ARBA00022840"/>
    </source>
</evidence>
<dbReference type="OrthoDB" id="9801938at2"/>
<protein>
    <recommendedName>
        <fullName evidence="5">5-formyltetrahydrofolate cyclo-ligase</fullName>
        <ecNumber evidence="5">6.3.3.2</ecNumber>
    </recommendedName>
</protein>
<evidence type="ECO:0000256" key="1">
    <source>
        <dbReference type="ARBA" id="ARBA00010638"/>
    </source>
</evidence>
<dbReference type="InterPro" id="IPR024185">
    <property type="entry name" value="FTHF_cligase-like_sf"/>
</dbReference>
<keyword evidence="7" id="KW-1185">Reference proteome</keyword>
<dbReference type="InterPro" id="IPR002698">
    <property type="entry name" value="FTHF_cligase"/>
</dbReference>
<gene>
    <name evidence="6" type="ORF">CAMGR0001_2038</name>
</gene>
<evidence type="ECO:0000313" key="7">
    <source>
        <dbReference type="Proteomes" id="UP000005709"/>
    </source>
</evidence>
<dbReference type="GO" id="GO:0009396">
    <property type="term" value="P:folic acid-containing compound biosynthetic process"/>
    <property type="evidence" value="ECO:0007669"/>
    <property type="project" value="TreeGrafter"/>
</dbReference>
<dbReference type="AlphaFoldDB" id="C8PLM8"/>
<comment type="similarity">
    <text evidence="1 5">Belongs to the 5-formyltetrahydrofolate cyclo-ligase family.</text>
</comment>
<keyword evidence="2 4" id="KW-0547">Nucleotide-binding</keyword>
<dbReference type="GO" id="GO:0030272">
    <property type="term" value="F:5-formyltetrahydrofolate cyclo-ligase activity"/>
    <property type="evidence" value="ECO:0007669"/>
    <property type="project" value="UniProtKB-EC"/>
</dbReference>